<dbReference type="EMBL" id="MRCE01000034">
    <property type="protein sequence ID" value="OKH32963.1"/>
    <property type="molecule type" value="Genomic_DNA"/>
</dbReference>
<evidence type="ECO:0000256" key="3">
    <source>
        <dbReference type="ARBA" id="ARBA00022989"/>
    </source>
</evidence>
<evidence type="ECO:0000313" key="8">
    <source>
        <dbReference type="Proteomes" id="UP000185860"/>
    </source>
</evidence>
<evidence type="ECO:0000256" key="4">
    <source>
        <dbReference type="ARBA" id="ARBA00023136"/>
    </source>
</evidence>
<name>A0A1U7I968_9CYAN</name>
<dbReference type="InterPro" id="IPR012340">
    <property type="entry name" value="NA-bd_OB-fold"/>
</dbReference>
<dbReference type="GO" id="GO:0005886">
    <property type="term" value="C:plasma membrane"/>
    <property type="evidence" value="ECO:0007669"/>
    <property type="project" value="TreeGrafter"/>
</dbReference>
<feature type="transmembrane region" description="Helical" evidence="5">
    <location>
        <begin position="6"/>
        <end position="26"/>
    </location>
</feature>
<feature type="domain" description="NfeD-like C-terminal" evidence="6">
    <location>
        <begin position="104"/>
        <end position="148"/>
    </location>
</feature>
<dbReference type="Gene3D" id="2.40.50.140">
    <property type="entry name" value="Nucleic acid-binding proteins"/>
    <property type="match status" value="1"/>
</dbReference>
<keyword evidence="4 5" id="KW-0472">Membrane</keyword>
<dbReference type="Proteomes" id="UP000185860">
    <property type="component" value="Unassembled WGS sequence"/>
</dbReference>
<dbReference type="InterPro" id="IPR052165">
    <property type="entry name" value="Membrane_assoc_protease"/>
</dbReference>
<evidence type="ECO:0000256" key="1">
    <source>
        <dbReference type="ARBA" id="ARBA00004141"/>
    </source>
</evidence>
<keyword evidence="2 5" id="KW-0812">Transmembrane</keyword>
<dbReference type="PANTHER" id="PTHR33507">
    <property type="entry name" value="INNER MEMBRANE PROTEIN YBBJ"/>
    <property type="match status" value="1"/>
</dbReference>
<protein>
    <recommendedName>
        <fullName evidence="6">NfeD-like C-terminal domain-containing protein</fullName>
    </recommendedName>
</protein>
<dbReference type="PANTHER" id="PTHR33507:SF3">
    <property type="entry name" value="INNER MEMBRANE PROTEIN YBBJ"/>
    <property type="match status" value="1"/>
</dbReference>
<sequence>MWSRLAPTLFWFTIGILLCLTELFFAKNLARNYKLVPLITGINSIILSIFLFRTYYVPDWNWQITYWMGLSAISVIWLRPMLLKTKKSNIRDATEAKTIADILPGKTGKVLYEGTIWQARCNDKTIAIASDQTVFVLEREGNTLIVAPENLFHF</sequence>
<comment type="subcellular location">
    <subcellularLocation>
        <location evidence="1">Membrane</location>
        <topology evidence="1">Multi-pass membrane protein</topology>
    </subcellularLocation>
</comment>
<feature type="transmembrane region" description="Helical" evidence="5">
    <location>
        <begin position="64"/>
        <end position="82"/>
    </location>
</feature>
<proteinExistence type="predicted"/>
<keyword evidence="3 5" id="KW-1133">Transmembrane helix</keyword>
<evidence type="ECO:0000256" key="2">
    <source>
        <dbReference type="ARBA" id="ARBA00022692"/>
    </source>
</evidence>
<evidence type="ECO:0000256" key="5">
    <source>
        <dbReference type="SAM" id="Phobius"/>
    </source>
</evidence>
<dbReference type="STRING" id="454136.NIES2119_24830"/>
<accession>A0A1U7I968</accession>
<dbReference type="InterPro" id="IPR002810">
    <property type="entry name" value="NfeD-like_C"/>
</dbReference>
<dbReference type="Pfam" id="PF01957">
    <property type="entry name" value="NfeD"/>
    <property type="match status" value="1"/>
</dbReference>
<dbReference type="AlphaFoldDB" id="A0A1U7I968"/>
<comment type="caution">
    <text evidence="7">The sequence shown here is derived from an EMBL/GenBank/DDBJ whole genome shotgun (WGS) entry which is preliminary data.</text>
</comment>
<gene>
    <name evidence="7" type="ORF">NIES2119_24830</name>
</gene>
<reference evidence="7 8" key="1">
    <citation type="submission" date="2016-11" db="EMBL/GenBank/DDBJ databases">
        <title>Draft Genome Sequences of Nine Cyanobacterial Strains from Diverse Habitats.</title>
        <authorList>
            <person name="Zhu T."/>
            <person name="Hou S."/>
            <person name="Lu X."/>
            <person name="Hess W.R."/>
        </authorList>
    </citation>
    <scope>NUCLEOTIDE SEQUENCE [LARGE SCALE GENOMIC DNA]</scope>
    <source>
        <strain evidence="7 8">IAM M-71</strain>
    </source>
</reference>
<feature type="transmembrane region" description="Helical" evidence="5">
    <location>
        <begin position="33"/>
        <end position="52"/>
    </location>
</feature>
<evidence type="ECO:0000313" key="7">
    <source>
        <dbReference type="EMBL" id="OKH32963.1"/>
    </source>
</evidence>
<organism evidence="7 8">
    <name type="scientific">[Phormidium ambiguum] IAM M-71</name>
    <dbReference type="NCBI Taxonomy" id="454136"/>
    <lineage>
        <taxon>Bacteria</taxon>
        <taxon>Bacillati</taxon>
        <taxon>Cyanobacteriota</taxon>
        <taxon>Cyanophyceae</taxon>
        <taxon>Oscillatoriophycideae</taxon>
        <taxon>Aerosakkonematales</taxon>
        <taxon>Aerosakkonemataceae</taxon>
        <taxon>Floridanema</taxon>
    </lineage>
</organism>
<evidence type="ECO:0000259" key="6">
    <source>
        <dbReference type="Pfam" id="PF01957"/>
    </source>
</evidence>